<dbReference type="RefSeq" id="WP_377150519.1">
    <property type="nucleotide sequence ID" value="NZ_JBHSAF010000001.1"/>
</dbReference>
<proteinExistence type="predicted"/>
<comment type="caution">
    <text evidence="2">The sequence shown here is derived from an EMBL/GenBank/DDBJ whole genome shotgun (WGS) entry which is preliminary data.</text>
</comment>
<keyword evidence="3" id="KW-1185">Reference proteome</keyword>
<evidence type="ECO:0000259" key="1">
    <source>
        <dbReference type="SMART" id="SM01022"/>
    </source>
</evidence>
<feature type="domain" description="ASCH" evidence="1">
    <location>
        <begin position="33"/>
        <end position="156"/>
    </location>
</feature>
<dbReference type="Gene3D" id="3.10.400.10">
    <property type="entry name" value="Sulfate adenylyltransferase"/>
    <property type="match status" value="1"/>
</dbReference>
<gene>
    <name evidence="2" type="ORF">ACFOSS_02890</name>
</gene>
<dbReference type="Pfam" id="PF04266">
    <property type="entry name" value="ASCH"/>
    <property type="match status" value="1"/>
</dbReference>
<organism evidence="2 3">
    <name type="scientific">Pseudaeromonas sharmana</name>
    <dbReference type="NCBI Taxonomy" id="328412"/>
    <lineage>
        <taxon>Bacteria</taxon>
        <taxon>Pseudomonadati</taxon>
        <taxon>Pseudomonadota</taxon>
        <taxon>Gammaproteobacteria</taxon>
        <taxon>Aeromonadales</taxon>
        <taxon>Aeromonadaceae</taxon>
        <taxon>Pseudaeromonas</taxon>
    </lineage>
</organism>
<dbReference type="EMBL" id="JBHSAF010000001">
    <property type="protein sequence ID" value="MFC3912412.1"/>
    <property type="molecule type" value="Genomic_DNA"/>
</dbReference>
<dbReference type="InterPro" id="IPR009326">
    <property type="entry name" value="DUF984"/>
</dbReference>
<dbReference type="InterPro" id="IPR007374">
    <property type="entry name" value="ASCH_domain"/>
</dbReference>
<dbReference type="Proteomes" id="UP001595692">
    <property type="component" value="Unassembled WGS sequence"/>
</dbReference>
<name>A0ABV8CJK0_9GAMM</name>
<evidence type="ECO:0000313" key="3">
    <source>
        <dbReference type="Proteomes" id="UP001595692"/>
    </source>
</evidence>
<dbReference type="InterPro" id="IPR015947">
    <property type="entry name" value="PUA-like_sf"/>
</dbReference>
<accession>A0ABV8CJK0</accession>
<sequence>MTQPQLEPRAQAFVEHYYQQHPQARRERHIEADYFCADEHSANQCALLVAQGIKRATCSLEAWYQPGAERRPEKEDWLIVTDWSGSPVALVEITRVESCAFADVDAEFAAAEGEGDASLAAWQAAHWAFFSRDCSELGLTPDPQMMLVQEHFQLLAVHPAYSALLNQT</sequence>
<dbReference type="PIRSF" id="PIRSF021320">
    <property type="entry name" value="DUF984"/>
    <property type="match status" value="1"/>
</dbReference>
<reference evidence="3" key="1">
    <citation type="journal article" date="2019" name="Int. J. Syst. Evol. Microbiol.">
        <title>The Global Catalogue of Microorganisms (GCM) 10K type strain sequencing project: providing services to taxonomists for standard genome sequencing and annotation.</title>
        <authorList>
            <consortium name="The Broad Institute Genomics Platform"/>
            <consortium name="The Broad Institute Genome Sequencing Center for Infectious Disease"/>
            <person name="Wu L."/>
            <person name="Ma J."/>
        </authorList>
    </citation>
    <scope>NUCLEOTIDE SEQUENCE [LARGE SCALE GENOMIC DNA]</scope>
    <source>
        <strain evidence="3">CCUG 54939</strain>
    </source>
</reference>
<dbReference type="CDD" id="cd06553">
    <property type="entry name" value="ASCH_Ef3133_like"/>
    <property type="match status" value="1"/>
</dbReference>
<dbReference type="SUPFAM" id="SSF88697">
    <property type="entry name" value="PUA domain-like"/>
    <property type="match status" value="1"/>
</dbReference>
<dbReference type="PANTHER" id="PTHR39203">
    <property type="entry name" value="CYTOPLASMIC PROTEIN-RELATED"/>
    <property type="match status" value="1"/>
</dbReference>
<evidence type="ECO:0000313" key="2">
    <source>
        <dbReference type="EMBL" id="MFC3912412.1"/>
    </source>
</evidence>
<protein>
    <submittedName>
        <fullName evidence="2">ASCH domain-containing protein</fullName>
    </submittedName>
</protein>
<dbReference type="SMART" id="SM01022">
    <property type="entry name" value="ASCH"/>
    <property type="match status" value="1"/>
</dbReference>
<dbReference type="PANTHER" id="PTHR39203:SF1">
    <property type="entry name" value="CYTOPLASMIC PROTEIN"/>
    <property type="match status" value="1"/>
</dbReference>